<feature type="transmembrane region" description="Helical" evidence="1">
    <location>
        <begin position="95"/>
        <end position="114"/>
    </location>
</feature>
<dbReference type="PANTHER" id="PTHR22911:SF137">
    <property type="entry name" value="SOLUTE CARRIER FAMILY 35 MEMBER G2-RELATED"/>
    <property type="match status" value="1"/>
</dbReference>
<accession>A0A0G0Y1B3</accession>
<dbReference type="AlphaFoldDB" id="A0A0G0Y1B3"/>
<dbReference type="Pfam" id="PF00892">
    <property type="entry name" value="EamA"/>
    <property type="match status" value="1"/>
</dbReference>
<dbReference type="STRING" id="1618356.UU93_C0037G0003"/>
<keyword evidence="1" id="KW-1133">Transmembrane helix</keyword>
<keyword evidence="1" id="KW-0812">Transmembrane</keyword>
<dbReference type="Proteomes" id="UP000034160">
    <property type="component" value="Unassembled WGS sequence"/>
</dbReference>
<dbReference type="EMBL" id="LCCN01000037">
    <property type="protein sequence ID" value="KKS30482.1"/>
    <property type="molecule type" value="Genomic_DNA"/>
</dbReference>
<feature type="transmembrane region" description="Helical" evidence="1">
    <location>
        <begin position="31"/>
        <end position="51"/>
    </location>
</feature>
<comment type="caution">
    <text evidence="3">The sequence shown here is derived from an EMBL/GenBank/DDBJ whole genome shotgun (WGS) entry which is preliminary data.</text>
</comment>
<dbReference type="SUPFAM" id="SSF103481">
    <property type="entry name" value="Multidrug resistance efflux transporter EmrE"/>
    <property type="match status" value="1"/>
</dbReference>
<dbReference type="PANTHER" id="PTHR22911">
    <property type="entry name" value="ACYL-MALONYL CONDENSING ENZYME-RELATED"/>
    <property type="match status" value="1"/>
</dbReference>
<feature type="transmembrane region" description="Helical" evidence="1">
    <location>
        <begin position="121"/>
        <end position="138"/>
    </location>
</feature>
<evidence type="ECO:0000313" key="4">
    <source>
        <dbReference type="Proteomes" id="UP000034160"/>
    </source>
</evidence>
<dbReference type="GO" id="GO:0016020">
    <property type="term" value="C:membrane"/>
    <property type="evidence" value="ECO:0007669"/>
    <property type="project" value="InterPro"/>
</dbReference>
<proteinExistence type="predicted"/>
<dbReference type="InterPro" id="IPR037185">
    <property type="entry name" value="EmrE-like"/>
</dbReference>
<evidence type="ECO:0000313" key="3">
    <source>
        <dbReference type="EMBL" id="KKS30482.1"/>
    </source>
</evidence>
<dbReference type="Gene3D" id="1.10.3730.20">
    <property type="match status" value="1"/>
</dbReference>
<dbReference type="PATRIC" id="fig|1618356.3.peg.845"/>
<keyword evidence="1" id="KW-0472">Membrane</keyword>
<feature type="transmembrane region" description="Helical" evidence="1">
    <location>
        <begin position="63"/>
        <end position="83"/>
    </location>
</feature>
<evidence type="ECO:0000259" key="2">
    <source>
        <dbReference type="Pfam" id="PF00892"/>
    </source>
</evidence>
<gene>
    <name evidence="3" type="ORF">UU93_C0037G0003</name>
</gene>
<sequence length="139" mass="15150">MNWLVFALLSAAFAALTSIFAKIGMKGVNSDLATFIRVLVIVPFTLTLVLIQGAQKDLAKFTTTTWIFLVLSAIATGLSWLFYFRALQVGDVHKVVPIDKLSFVLSIILGVLLFKEKLSVAGVFGVGLLILGTFLVVFR</sequence>
<dbReference type="InterPro" id="IPR000620">
    <property type="entry name" value="EamA_dom"/>
</dbReference>
<organism evidence="3 4">
    <name type="scientific">Candidatus Amesbacteria bacterium GW2011_GWA2_42_12</name>
    <dbReference type="NCBI Taxonomy" id="1618356"/>
    <lineage>
        <taxon>Bacteria</taxon>
        <taxon>Candidatus Amesiibacteriota</taxon>
    </lineage>
</organism>
<feature type="domain" description="EamA" evidence="2">
    <location>
        <begin position="2"/>
        <end position="137"/>
    </location>
</feature>
<evidence type="ECO:0000256" key="1">
    <source>
        <dbReference type="SAM" id="Phobius"/>
    </source>
</evidence>
<protein>
    <recommendedName>
        <fullName evidence="2">EamA domain-containing protein</fullName>
    </recommendedName>
</protein>
<reference evidence="3 4" key="1">
    <citation type="journal article" date="2015" name="Nature">
        <title>rRNA introns, odd ribosomes, and small enigmatic genomes across a large radiation of phyla.</title>
        <authorList>
            <person name="Brown C.T."/>
            <person name="Hug L.A."/>
            <person name="Thomas B.C."/>
            <person name="Sharon I."/>
            <person name="Castelle C.J."/>
            <person name="Singh A."/>
            <person name="Wilkins M.J."/>
            <person name="Williams K.H."/>
            <person name="Banfield J.F."/>
        </authorList>
    </citation>
    <scope>NUCLEOTIDE SEQUENCE [LARGE SCALE GENOMIC DNA]</scope>
</reference>
<name>A0A0G0Y1B3_9BACT</name>